<dbReference type="SUPFAM" id="SSF64182">
    <property type="entry name" value="DHH phosphoesterases"/>
    <property type="match status" value="1"/>
</dbReference>
<reference evidence="1" key="1">
    <citation type="submission" date="2018-06" db="EMBL/GenBank/DDBJ databases">
        <authorList>
            <person name="Zhirakovskaya E."/>
        </authorList>
    </citation>
    <scope>NUCLEOTIDE SEQUENCE</scope>
</reference>
<evidence type="ECO:0000313" key="1">
    <source>
        <dbReference type="EMBL" id="VAX06528.1"/>
    </source>
</evidence>
<dbReference type="AlphaFoldDB" id="A0A3B1B569"/>
<name>A0A3B1B569_9ZZZZ</name>
<evidence type="ECO:0008006" key="2">
    <source>
        <dbReference type="Google" id="ProtNLM"/>
    </source>
</evidence>
<accession>A0A3B1B569</accession>
<dbReference type="InterPro" id="IPR038763">
    <property type="entry name" value="DHH_sf"/>
</dbReference>
<protein>
    <recommendedName>
        <fullName evidence="2">Acetyltransferase</fullName>
    </recommendedName>
</protein>
<sequence>MTQYDVFNGDADGICALQQLRLHTPQNSTLITGVKRDIKLLDRVQAVQGDCITVLDISLDKNREELLRVLAEGAKVEYFDHHFAGEIPQHEHFDAHINTAPTTCTSLLVNAYLDNQHSAWAVAGAYGDNMYESADRLARATGLCVDDSEALKELGTYLNYNGYGSALEDLYFTPDKLFLRINPYRSPLDFIASDDAFSTLKKGYAEDMVQGRAAKADIKTATHSLILLPDGAWARRVSGVLANEMARSAPDRAHALVNTMADGTLRVSVRAPLNNRAGAEILCMAFPTGGGRAAAAGINNLPQDQYDAFVEKFTQSFNQA</sequence>
<organism evidence="1">
    <name type="scientific">hydrothermal vent metagenome</name>
    <dbReference type="NCBI Taxonomy" id="652676"/>
    <lineage>
        <taxon>unclassified sequences</taxon>
        <taxon>metagenomes</taxon>
        <taxon>ecological metagenomes</taxon>
    </lineage>
</organism>
<gene>
    <name evidence="1" type="ORF">MNBD_GAMMA25-1923</name>
</gene>
<dbReference type="EMBL" id="UOFY01000008">
    <property type="protein sequence ID" value="VAX06528.1"/>
    <property type="molecule type" value="Genomic_DNA"/>
</dbReference>
<proteinExistence type="predicted"/>